<dbReference type="InterPro" id="IPR009057">
    <property type="entry name" value="Homeodomain-like_sf"/>
</dbReference>
<dbReference type="PANTHER" id="PTHR43280:SF2">
    <property type="entry name" value="HTH-TYPE TRANSCRIPTIONAL REGULATOR EXSA"/>
    <property type="match status" value="1"/>
</dbReference>
<feature type="domain" description="HTH araC/xylS-type" evidence="4">
    <location>
        <begin position="162"/>
        <end position="260"/>
    </location>
</feature>
<dbReference type="PROSITE" id="PS01124">
    <property type="entry name" value="HTH_ARAC_FAMILY_2"/>
    <property type="match status" value="1"/>
</dbReference>
<dbReference type="PROSITE" id="PS00041">
    <property type="entry name" value="HTH_ARAC_FAMILY_1"/>
    <property type="match status" value="1"/>
</dbReference>
<dbReference type="AlphaFoldDB" id="A0A7X0HC11"/>
<dbReference type="SUPFAM" id="SSF46689">
    <property type="entry name" value="Homeodomain-like"/>
    <property type="match status" value="2"/>
</dbReference>
<dbReference type="InterPro" id="IPR018060">
    <property type="entry name" value="HTH_AraC"/>
</dbReference>
<dbReference type="RefSeq" id="WP_184679046.1">
    <property type="nucleotide sequence ID" value="NZ_JACHGY010000001.1"/>
</dbReference>
<reference evidence="5 6" key="1">
    <citation type="submission" date="2020-08" db="EMBL/GenBank/DDBJ databases">
        <title>Genomic Encyclopedia of Type Strains, Phase IV (KMG-IV): sequencing the most valuable type-strain genomes for metagenomic binning, comparative biology and taxonomic classification.</title>
        <authorList>
            <person name="Goeker M."/>
        </authorList>
    </citation>
    <scope>NUCLEOTIDE SEQUENCE [LARGE SCALE GENOMIC DNA]</scope>
    <source>
        <strain evidence="5 6">DSM 103725</strain>
    </source>
</reference>
<dbReference type="GO" id="GO:0003700">
    <property type="term" value="F:DNA-binding transcription factor activity"/>
    <property type="evidence" value="ECO:0007669"/>
    <property type="project" value="InterPro"/>
</dbReference>
<dbReference type="SMART" id="SM00342">
    <property type="entry name" value="HTH_ARAC"/>
    <property type="match status" value="1"/>
</dbReference>
<comment type="caution">
    <text evidence="5">The sequence shown here is derived from an EMBL/GenBank/DDBJ whole genome shotgun (WGS) entry which is preliminary data.</text>
</comment>
<evidence type="ECO:0000313" key="5">
    <source>
        <dbReference type="EMBL" id="MBB6431590.1"/>
    </source>
</evidence>
<name>A0A7X0HC11_9BACT</name>
<dbReference type="PANTHER" id="PTHR43280">
    <property type="entry name" value="ARAC-FAMILY TRANSCRIPTIONAL REGULATOR"/>
    <property type="match status" value="1"/>
</dbReference>
<evidence type="ECO:0000256" key="2">
    <source>
        <dbReference type="ARBA" id="ARBA00023125"/>
    </source>
</evidence>
<sequence>MPASAPPIRIDLSRPPRVRFAGYGLQGTKHPVERYLLPELWALHLYTYRATLEVCGQEIALEPGMITLTPANTPATYRYRGASEHLCAHFALDDSAADYRPTWISHPLGEEAAAYRHRLERVVQLQSAEPRHADAVLWSILWDLSNRRYGPDTADALPAALTDAIGFIDSRIQQNIRVRDIADHVGYSHNHLTRMFREHLDTTVIAFLRTRRMERARHLLIHSSRPIGDIGRDVGLPDPQQFNKSFRMFFGKSPSAQRQATDEQV</sequence>
<keyword evidence="2 5" id="KW-0238">DNA-binding</keyword>
<proteinExistence type="predicted"/>
<dbReference type="GO" id="GO:0043565">
    <property type="term" value="F:sequence-specific DNA binding"/>
    <property type="evidence" value="ECO:0007669"/>
    <property type="project" value="InterPro"/>
</dbReference>
<keyword evidence="6" id="KW-1185">Reference proteome</keyword>
<gene>
    <name evidence="5" type="ORF">HNQ40_003396</name>
</gene>
<evidence type="ECO:0000259" key="4">
    <source>
        <dbReference type="PROSITE" id="PS01124"/>
    </source>
</evidence>
<dbReference type="InterPro" id="IPR018062">
    <property type="entry name" value="HTH_AraC-typ_CS"/>
</dbReference>
<evidence type="ECO:0000256" key="3">
    <source>
        <dbReference type="ARBA" id="ARBA00023163"/>
    </source>
</evidence>
<evidence type="ECO:0000256" key="1">
    <source>
        <dbReference type="ARBA" id="ARBA00023015"/>
    </source>
</evidence>
<organism evidence="5 6">
    <name type="scientific">Algisphaera agarilytica</name>
    <dbReference type="NCBI Taxonomy" id="1385975"/>
    <lineage>
        <taxon>Bacteria</taxon>
        <taxon>Pseudomonadati</taxon>
        <taxon>Planctomycetota</taxon>
        <taxon>Phycisphaerae</taxon>
        <taxon>Phycisphaerales</taxon>
        <taxon>Phycisphaeraceae</taxon>
        <taxon>Algisphaera</taxon>
    </lineage>
</organism>
<dbReference type="EMBL" id="JACHGY010000001">
    <property type="protein sequence ID" value="MBB6431590.1"/>
    <property type="molecule type" value="Genomic_DNA"/>
</dbReference>
<keyword evidence="1" id="KW-0805">Transcription regulation</keyword>
<keyword evidence="3" id="KW-0804">Transcription</keyword>
<dbReference type="Proteomes" id="UP000541810">
    <property type="component" value="Unassembled WGS sequence"/>
</dbReference>
<dbReference type="Gene3D" id="1.10.10.60">
    <property type="entry name" value="Homeodomain-like"/>
    <property type="match status" value="2"/>
</dbReference>
<accession>A0A7X0HC11</accession>
<protein>
    <submittedName>
        <fullName evidence="5">AraC-like DNA-binding protein</fullName>
    </submittedName>
</protein>
<evidence type="ECO:0000313" key="6">
    <source>
        <dbReference type="Proteomes" id="UP000541810"/>
    </source>
</evidence>
<dbReference type="Pfam" id="PF12833">
    <property type="entry name" value="HTH_18"/>
    <property type="match status" value="1"/>
</dbReference>